<gene>
    <name evidence="6" type="ORF">SAMN05421732_101731</name>
</gene>
<keyword evidence="2 4" id="KW-1133">Transmembrane helix</keyword>
<feature type="transmembrane region" description="Helical" evidence="4">
    <location>
        <begin position="281"/>
        <end position="299"/>
    </location>
</feature>
<evidence type="ECO:0000256" key="3">
    <source>
        <dbReference type="ARBA" id="ARBA00023136"/>
    </source>
</evidence>
<keyword evidence="3 4" id="KW-0472">Membrane</keyword>
<dbReference type="PROSITE" id="PS50850">
    <property type="entry name" value="MFS"/>
    <property type="match status" value="1"/>
</dbReference>
<dbReference type="Proteomes" id="UP000243468">
    <property type="component" value="Unassembled WGS sequence"/>
</dbReference>
<keyword evidence="7" id="KW-1185">Reference proteome</keyword>
<keyword evidence="1 4" id="KW-0812">Transmembrane</keyword>
<feature type="domain" description="Major facilitator superfamily (MFS) profile" evidence="5">
    <location>
        <begin position="14"/>
        <end position="393"/>
    </location>
</feature>
<dbReference type="STRING" id="1226327.SAMN05421732_101731"/>
<dbReference type="PANTHER" id="PTHR23531:SF2">
    <property type="entry name" value="PERMEASE"/>
    <property type="match status" value="1"/>
</dbReference>
<dbReference type="EMBL" id="FMYO01000001">
    <property type="protein sequence ID" value="SDB89606.1"/>
    <property type="molecule type" value="Genomic_DNA"/>
</dbReference>
<dbReference type="SUPFAM" id="SSF103473">
    <property type="entry name" value="MFS general substrate transporter"/>
    <property type="match status" value="1"/>
</dbReference>
<evidence type="ECO:0000313" key="7">
    <source>
        <dbReference type="Proteomes" id="UP000243468"/>
    </source>
</evidence>
<proteinExistence type="predicted"/>
<evidence type="ECO:0000313" key="6">
    <source>
        <dbReference type="EMBL" id="SDB89606.1"/>
    </source>
</evidence>
<feature type="transmembrane region" description="Helical" evidence="4">
    <location>
        <begin position="12"/>
        <end position="39"/>
    </location>
</feature>
<accession>A0A1G6H830</accession>
<sequence>MSATNPGRLWNRSFILCLCNNLFLFTYYYALLTILPIYIMKDLGGTVKEAGLALTLFLVSSIAVRPFSGLIVEKLGKKIAFRGSELLFVVFALSYLFADSMWALLLIRFIHGIWFSVLTTVTVPIANDFIPDHRKGEGMGYFVMSTNLAVVFGPLIALTVLQFTDFKMLFLLLTAVIGLGFIFCLMIPVQQQDKVAFTAETKEKTRLGWHDIIETRAIPIGFVALLTAFAYSSIMSFITAYSESKDLLAYTSLFFIVFAISMIVVRPWVGKIYDRKGASAVIYPSFIFFAIGLVVVSFISNQWLLWLSAIFIGIGYGSLFPCFQTIAIQSVAKQRMGHAISTFFTLFDFGMAIGSVILGLMIAYYGYQLSYLFCAVITVLTLFVYKYTVSASLKQPK</sequence>
<feature type="transmembrane region" description="Helical" evidence="4">
    <location>
        <begin position="104"/>
        <end position="126"/>
    </location>
</feature>
<dbReference type="Pfam" id="PF07690">
    <property type="entry name" value="MFS_1"/>
    <property type="match status" value="1"/>
</dbReference>
<feature type="transmembrane region" description="Helical" evidence="4">
    <location>
        <begin position="217"/>
        <end position="241"/>
    </location>
</feature>
<dbReference type="AlphaFoldDB" id="A0A1G6H830"/>
<evidence type="ECO:0000256" key="2">
    <source>
        <dbReference type="ARBA" id="ARBA00022989"/>
    </source>
</evidence>
<feature type="transmembrane region" description="Helical" evidence="4">
    <location>
        <begin position="169"/>
        <end position="189"/>
    </location>
</feature>
<dbReference type="CDD" id="cd17489">
    <property type="entry name" value="MFS_YfcJ_like"/>
    <property type="match status" value="1"/>
</dbReference>
<dbReference type="InterPro" id="IPR020846">
    <property type="entry name" value="MFS_dom"/>
</dbReference>
<evidence type="ECO:0000256" key="1">
    <source>
        <dbReference type="ARBA" id="ARBA00022692"/>
    </source>
</evidence>
<dbReference type="GO" id="GO:0022857">
    <property type="term" value="F:transmembrane transporter activity"/>
    <property type="evidence" value="ECO:0007669"/>
    <property type="project" value="InterPro"/>
</dbReference>
<dbReference type="InterPro" id="IPR052714">
    <property type="entry name" value="MFS_Exporter"/>
</dbReference>
<feature type="transmembrane region" description="Helical" evidence="4">
    <location>
        <begin position="305"/>
        <end position="328"/>
    </location>
</feature>
<dbReference type="PANTHER" id="PTHR23531">
    <property type="entry name" value="QUINOLENE RESISTANCE PROTEIN NORA"/>
    <property type="match status" value="1"/>
</dbReference>
<dbReference type="InterPro" id="IPR011701">
    <property type="entry name" value="MFS"/>
</dbReference>
<protein>
    <submittedName>
        <fullName evidence="6">Predicted arabinose efflux permease, MFS family</fullName>
    </submittedName>
</protein>
<evidence type="ECO:0000256" key="4">
    <source>
        <dbReference type="SAM" id="Phobius"/>
    </source>
</evidence>
<feature type="transmembrane region" description="Helical" evidence="4">
    <location>
        <begin position="79"/>
        <end position="98"/>
    </location>
</feature>
<feature type="transmembrane region" description="Helical" evidence="4">
    <location>
        <begin position="138"/>
        <end position="163"/>
    </location>
</feature>
<evidence type="ECO:0000259" key="5">
    <source>
        <dbReference type="PROSITE" id="PS50850"/>
    </source>
</evidence>
<name>A0A1G6H830_9GAMM</name>
<dbReference type="InterPro" id="IPR036259">
    <property type="entry name" value="MFS_trans_sf"/>
</dbReference>
<feature type="transmembrane region" description="Helical" evidence="4">
    <location>
        <begin position="369"/>
        <end position="388"/>
    </location>
</feature>
<dbReference type="OrthoDB" id="9814001at2"/>
<dbReference type="Gene3D" id="1.20.1250.20">
    <property type="entry name" value="MFS general substrate transporter like domains"/>
    <property type="match status" value="1"/>
</dbReference>
<feature type="transmembrane region" description="Helical" evidence="4">
    <location>
        <begin position="51"/>
        <end position="72"/>
    </location>
</feature>
<reference evidence="7" key="1">
    <citation type="submission" date="2016-09" db="EMBL/GenBank/DDBJ databases">
        <authorList>
            <person name="Varghese N."/>
            <person name="Submissions S."/>
        </authorList>
    </citation>
    <scope>NUCLEOTIDE SEQUENCE [LARGE SCALE GENOMIC DNA]</scope>
    <source>
        <strain evidence="7">ANC 4667</strain>
    </source>
</reference>
<organism evidence="6 7">
    <name type="scientific">Acinetobacter kookii</name>
    <dbReference type="NCBI Taxonomy" id="1226327"/>
    <lineage>
        <taxon>Bacteria</taxon>
        <taxon>Pseudomonadati</taxon>
        <taxon>Pseudomonadota</taxon>
        <taxon>Gammaproteobacteria</taxon>
        <taxon>Moraxellales</taxon>
        <taxon>Moraxellaceae</taxon>
        <taxon>Acinetobacter</taxon>
    </lineage>
</organism>
<feature type="transmembrane region" description="Helical" evidence="4">
    <location>
        <begin position="247"/>
        <end position="269"/>
    </location>
</feature>
<feature type="transmembrane region" description="Helical" evidence="4">
    <location>
        <begin position="340"/>
        <end position="363"/>
    </location>
</feature>
<dbReference type="RefSeq" id="WP_092818767.1">
    <property type="nucleotide sequence ID" value="NZ_BAABKJ010000005.1"/>
</dbReference>